<protein>
    <submittedName>
        <fullName evidence="2">Putative internal virion protein C</fullName>
    </submittedName>
</protein>
<accession>A0A7G9VYP9</accession>
<organismHost>
    <name type="scientific">Acinetobacter baumannii</name>
    <dbReference type="NCBI Taxonomy" id="470"/>
</organismHost>
<proteinExistence type="predicted"/>
<gene>
    <name evidence="2" type="ORF">Aristophanes_00040</name>
</gene>
<reference evidence="2 3" key="1">
    <citation type="submission" date="2020-07" db="EMBL/GenBank/DDBJ databases">
        <authorList>
            <person name="Shneider M.M."/>
            <person name="Timoshina O.V."/>
            <person name="Evseev P.V."/>
            <person name="Shelenkov A.A."/>
            <person name="Mikhailova Y.V."/>
            <person name="Yanushevich Y."/>
            <person name="Shagin D.A."/>
            <person name="Miroshnikov K.A."/>
        </authorList>
    </citation>
    <scope>NUCLEOTIDE SEQUENCE [LARGE SCALE GENOMIC DNA]</scope>
</reference>
<evidence type="ECO:0000313" key="2">
    <source>
        <dbReference type="EMBL" id="QNO11464.1"/>
    </source>
</evidence>
<keyword evidence="3" id="KW-1185">Reference proteome</keyword>
<sequence>MAEQPNVNTVQPTDTTSKPVFYSIPDTAKAVQPVVYEPKQPTGGTTSLVGLLPTEVGEANNELAPTATDLNNNRAEPEEPPALEVFKENLAPTMTAMIENYVDSQVFERDLSYDPQDDADEFFKLHGQGDPYEINVLGSAISRPDMLNKQDRLLRRREQQERAAQRPVPAILGSMIDIDMALGGIGGFATKAGTGARILERIGQGAVAGAGIYMYNEAHAGSDIRTPDEKIWDVVGFGLSRALAPSVKAARRTEALDNAVDAELATVSGAGTPTRRTLPQEPVYTPVQTGVRTETKAPDLGSLQYTPVTDTPVSMRKVLDDVTARTANIEVDSPEALAAKQALVDDIIDGVAESTRVLPKAEDTVRGSVAAVHGSKVKNLKFTSNWNATTNAEDKSYFDNVFGDDVVYIAEDTAWTPRSPEEASAMRMPFYDNVYDVDAKFNKAFVLTPDSAPRLGVLVGGKATGVEVVSKLRALGYDGLIIRDMPDDYTAVRALSKISRLDEDVLQNQIVAFNPSNLKVVGEHTGRELASSLQSTSTTTGVGVKTQYQVPSTQSTTVLNPKGYGVLQQQYVLPKKLQDELDTETAKLAQDLTTGAIKTSNTEGYTRTELLKKNLVVNRMTSTADELAYYIGDDPTHPAYHLLASVTTEGDNVATAQAAMMNTYGALLVSTELALRAAIKEITGAGRGLFGSINGSYQENALRVFKDFQRGMQILDSKVVAFEGKHSRLPNDKELGTMLSTLNITGDANADVALKKVMETYMKSGFAERIYDDAKLLGTFGEDADKILRRPSYMPVKHNYDAMKKLVDDGKATWEEIEAFVGSQIVRMYPKLLDPKYAKAGRSFADVVKGAETAITNPFKLSVRQVGQHFIATQRGNAHNLGDVTSVGMNKTTMHTMLTKAGLSADDATVVVAKVFEDQQEVGKSVYKHGRRRIAWDWEDFLDTKSGYRITMADIVDNSAMSNLDAYSRGMAHRNGLARYNIKSEAELDTILESIYDKVPKGVDTRELRTFLSSVKDDLLGNGAGSEVPKSIRAAQAIADMFLLAGSGLLSLVDLTTQVVRTGVIKNFSNIHYGLRAALLPMHKFTKEEATDLADIMTGRLMQGSRWKWFPTHYTDNYQITGGVYEAAQYYGQSARFMNLSESVKRFQIGILANMYISATKKAAAGSASDIAFLSKKLNMSDELIKKVIAEWNTHGNKIDNWNGDVRIAYEQKIMHEADNLALTIQKGETPAILEYSSVGKVIFPYMRYAFAAQQKILRRTYNRDGSVGLALLMAAQIPVATMVAMAQNIRNGKEPDEDLVVGTVRAMSALGVLNYPLELIMAGLGQNSVTALAPFSKSYNLIGQFFNSSGKLLDGDYEVEFADEVDWYQVLKNSPLNAATPLHYLYLGFNPED</sequence>
<dbReference type="Proteomes" id="UP000516232">
    <property type="component" value="Segment"/>
</dbReference>
<name>A0A7G9VYP9_BPACA</name>
<evidence type="ECO:0000256" key="1">
    <source>
        <dbReference type="SAM" id="MobiDB-lite"/>
    </source>
</evidence>
<dbReference type="EMBL" id="MT783706">
    <property type="protein sequence ID" value="QNO11464.1"/>
    <property type="molecule type" value="Genomic_DNA"/>
</dbReference>
<organism evidence="2 3">
    <name type="scientific">Acinetobacter phage Aristophanes</name>
    <dbReference type="NCBI Taxonomy" id="2759203"/>
    <lineage>
        <taxon>Viruses</taxon>
        <taxon>Duplodnaviria</taxon>
        <taxon>Heunggongvirae</taxon>
        <taxon>Uroviricota</taxon>
        <taxon>Caudoviricetes</taxon>
        <taxon>Autographivirales</taxon>
        <taxon>Autoscriptoviridae</taxon>
        <taxon>Beijerinckvirinae</taxon>
        <taxon>Aristophanesvirus</taxon>
        <taxon>Aristophanesvirus aristophanes</taxon>
    </lineage>
</organism>
<evidence type="ECO:0000313" key="3">
    <source>
        <dbReference type="Proteomes" id="UP000516232"/>
    </source>
</evidence>
<feature type="compositionally biased region" description="Polar residues" evidence="1">
    <location>
        <begin position="1"/>
        <end position="18"/>
    </location>
</feature>
<feature type="region of interest" description="Disordered" evidence="1">
    <location>
        <begin position="1"/>
        <end position="21"/>
    </location>
</feature>